<evidence type="ECO:0000259" key="15">
    <source>
        <dbReference type="Pfam" id="PF03717"/>
    </source>
</evidence>
<dbReference type="GO" id="GO:0071972">
    <property type="term" value="F:peptidoglycan L,D-transpeptidase activity"/>
    <property type="evidence" value="ECO:0007669"/>
    <property type="project" value="TreeGrafter"/>
</dbReference>
<evidence type="ECO:0000256" key="6">
    <source>
        <dbReference type="ARBA" id="ARBA00022692"/>
    </source>
</evidence>
<feature type="domain" description="Penicillin-binding protein dimerisation" evidence="15">
    <location>
        <begin position="90"/>
        <end position="252"/>
    </location>
</feature>
<dbReference type="Pfam" id="PF03717">
    <property type="entry name" value="PBP_dimer"/>
    <property type="match status" value="1"/>
</dbReference>
<reference evidence="16 17" key="1">
    <citation type="journal article" date="2016" name="Nat. Commun.">
        <title>Thousands of microbial genomes shed light on interconnected biogeochemical processes in an aquifer system.</title>
        <authorList>
            <person name="Anantharaman K."/>
            <person name="Brown C.T."/>
            <person name="Hug L.A."/>
            <person name="Sharon I."/>
            <person name="Castelle C.J."/>
            <person name="Probst A.J."/>
            <person name="Thomas B.C."/>
            <person name="Singh A."/>
            <person name="Wilkins M.J."/>
            <person name="Karaoz U."/>
            <person name="Brodie E.L."/>
            <person name="Williams K.H."/>
            <person name="Hubbard S.S."/>
            <person name="Banfield J.F."/>
        </authorList>
    </citation>
    <scope>NUCLEOTIDE SEQUENCE [LARGE SCALE GENOMIC DNA]</scope>
</reference>
<feature type="transmembrane region" description="Helical" evidence="13">
    <location>
        <begin position="46"/>
        <end position="66"/>
    </location>
</feature>
<evidence type="ECO:0000313" key="16">
    <source>
        <dbReference type="EMBL" id="OHA03680.1"/>
    </source>
</evidence>
<keyword evidence="5" id="KW-0645">Protease</keyword>
<evidence type="ECO:0000256" key="5">
    <source>
        <dbReference type="ARBA" id="ARBA00022670"/>
    </source>
</evidence>
<dbReference type="GO" id="GO:0071555">
    <property type="term" value="P:cell wall organization"/>
    <property type="evidence" value="ECO:0007669"/>
    <property type="project" value="UniProtKB-KW"/>
</dbReference>
<dbReference type="InterPro" id="IPR050515">
    <property type="entry name" value="Beta-lactam/transpept"/>
</dbReference>
<dbReference type="NCBIfam" id="TIGR03423">
    <property type="entry name" value="pbp2_mrdA"/>
    <property type="match status" value="1"/>
</dbReference>
<evidence type="ECO:0000313" key="17">
    <source>
        <dbReference type="Proteomes" id="UP000177811"/>
    </source>
</evidence>
<evidence type="ECO:0000256" key="10">
    <source>
        <dbReference type="ARBA" id="ARBA00022989"/>
    </source>
</evidence>
<keyword evidence="7" id="KW-0378">Hydrolase</keyword>
<dbReference type="InterPro" id="IPR001460">
    <property type="entry name" value="PCN-bd_Tpept"/>
</dbReference>
<keyword evidence="10 13" id="KW-1133">Transmembrane helix</keyword>
<evidence type="ECO:0000256" key="8">
    <source>
        <dbReference type="ARBA" id="ARBA00022960"/>
    </source>
</evidence>
<dbReference type="AlphaFoldDB" id="A0A1G2KWA0"/>
<name>A0A1G2KWA0_9BACT</name>
<dbReference type="Gene3D" id="3.40.710.10">
    <property type="entry name" value="DD-peptidase/beta-lactamase superfamily"/>
    <property type="match status" value="1"/>
</dbReference>
<evidence type="ECO:0000256" key="4">
    <source>
        <dbReference type="ARBA" id="ARBA00022519"/>
    </source>
</evidence>
<evidence type="ECO:0000256" key="3">
    <source>
        <dbReference type="ARBA" id="ARBA00022475"/>
    </source>
</evidence>
<keyword evidence="3" id="KW-1003">Cell membrane</keyword>
<keyword evidence="12" id="KW-0961">Cell wall biogenesis/degradation</keyword>
<feature type="domain" description="Penicillin-binding protein transpeptidase" evidence="14">
    <location>
        <begin position="292"/>
        <end position="626"/>
    </location>
</feature>
<dbReference type="SUPFAM" id="SSF56601">
    <property type="entry name" value="beta-lactamase/transpeptidase-like"/>
    <property type="match status" value="1"/>
</dbReference>
<dbReference type="GO" id="GO:0009002">
    <property type="term" value="F:serine-type D-Ala-D-Ala carboxypeptidase activity"/>
    <property type="evidence" value="ECO:0007669"/>
    <property type="project" value="InterPro"/>
</dbReference>
<dbReference type="Proteomes" id="UP000177811">
    <property type="component" value="Unassembled WGS sequence"/>
</dbReference>
<evidence type="ECO:0000256" key="13">
    <source>
        <dbReference type="SAM" id="Phobius"/>
    </source>
</evidence>
<comment type="subcellular location">
    <subcellularLocation>
        <location evidence="2">Cell membrane</location>
    </subcellularLocation>
    <subcellularLocation>
        <location evidence="1">Membrane</location>
        <topology evidence="1">Single-pass membrane protein</topology>
    </subcellularLocation>
</comment>
<comment type="caution">
    <text evidence="16">The sequence shown here is derived from an EMBL/GenBank/DDBJ whole genome shotgun (WGS) entry which is preliminary data.</text>
</comment>
<evidence type="ECO:0000256" key="1">
    <source>
        <dbReference type="ARBA" id="ARBA00004167"/>
    </source>
</evidence>
<proteinExistence type="predicted"/>
<evidence type="ECO:0000256" key="9">
    <source>
        <dbReference type="ARBA" id="ARBA00022984"/>
    </source>
</evidence>
<dbReference type="GO" id="GO:0008658">
    <property type="term" value="F:penicillin binding"/>
    <property type="evidence" value="ECO:0007669"/>
    <property type="project" value="InterPro"/>
</dbReference>
<dbReference type="InterPro" id="IPR017790">
    <property type="entry name" value="Penicillin-binding_protein_2"/>
</dbReference>
<dbReference type="PANTHER" id="PTHR30627">
    <property type="entry name" value="PEPTIDOGLYCAN D,D-TRANSPEPTIDASE"/>
    <property type="match status" value="1"/>
</dbReference>
<dbReference type="SUPFAM" id="SSF56519">
    <property type="entry name" value="Penicillin binding protein dimerisation domain"/>
    <property type="match status" value="1"/>
</dbReference>
<keyword evidence="9" id="KW-0573">Peptidoglycan synthesis</keyword>
<dbReference type="PANTHER" id="PTHR30627:SF2">
    <property type="entry name" value="PEPTIDOGLYCAN D,D-TRANSPEPTIDASE MRDA"/>
    <property type="match status" value="1"/>
</dbReference>
<dbReference type="Gene3D" id="3.30.1390.30">
    <property type="entry name" value="Penicillin-binding protein 2a, domain 3"/>
    <property type="match status" value="1"/>
</dbReference>
<sequence>MMFKRKKVLHSSIDPDEIFADAANISDFARERGEGSMELSIGARPFSLFVGVVIVVLIVIAARLAVLQISEGATYAARARENQYYSILSAAPRGIMYDVHGIPLVSNDPAFSLVIQKKALADTAAKERLVKELAALSVVFEEGWDEGGGEDSVSIRTIDRAAAREIIANPDRFPGAEVEERYVRVYAYPEAFAHVLGYVGKISQKERKEHPDYALNDGIGKDGVEAYYEDLLRGVHGEKVIQVNAMGTVEREHYFKPAESGANLLLNIDADLQKKAYSVFRAHLAASGKRAGSVVISDPRTGAIRALVSIPTYDANLFQRPLTQKDVERLFQNPLFPFFNRAISASYPPGSTIKPLEAAAVVDEKILDPRHQIYDEGFIEIPNPYRPGESAIFRDWKALGWVDLRRAIALSANVYFYTVGGGYKDVKGLGIERLKKYAGLFGWGAILGIDLHGEAAGIFPDPAWKEKNRPDDPVWRVGDTYNSSIGQGDVNVTPLQVNMATAAIANYGTLWRPRVVSAVLDENKAVVQEFAPAVIRKDFVSRDALKIVREGMRMAVTEGSAQGLAYLPVTIAGKTGTAQTGTIAKNHGWFTGFAPYEDSELAITVMVEQGTGGSVDAVPVAREILEWYFTPGMRDAREAVGTTTPE</sequence>
<keyword evidence="11 13" id="KW-0472">Membrane</keyword>
<dbReference type="InterPro" id="IPR005311">
    <property type="entry name" value="PBP_dimer"/>
</dbReference>
<evidence type="ECO:0000256" key="7">
    <source>
        <dbReference type="ARBA" id="ARBA00022801"/>
    </source>
</evidence>
<evidence type="ECO:0000256" key="2">
    <source>
        <dbReference type="ARBA" id="ARBA00004236"/>
    </source>
</evidence>
<keyword evidence="6 13" id="KW-0812">Transmembrane</keyword>
<dbReference type="GO" id="GO:0005886">
    <property type="term" value="C:plasma membrane"/>
    <property type="evidence" value="ECO:0007669"/>
    <property type="project" value="UniProtKB-SubCell"/>
</dbReference>
<accession>A0A1G2KWA0</accession>
<evidence type="ECO:0000256" key="12">
    <source>
        <dbReference type="ARBA" id="ARBA00023316"/>
    </source>
</evidence>
<evidence type="ECO:0000256" key="11">
    <source>
        <dbReference type="ARBA" id="ARBA00023136"/>
    </source>
</evidence>
<keyword evidence="4" id="KW-0997">Cell inner membrane</keyword>
<dbReference type="EMBL" id="MHQL01000010">
    <property type="protein sequence ID" value="OHA03680.1"/>
    <property type="molecule type" value="Genomic_DNA"/>
</dbReference>
<protein>
    <submittedName>
        <fullName evidence="16">Penicillin-binding protein 2</fullName>
    </submittedName>
</protein>
<dbReference type="GO" id="GO:0006508">
    <property type="term" value="P:proteolysis"/>
    <property type="evidence" value="ECO:0007669"/>
    <property type="project" value="UniProtKB-KW"/>
</dbReference>
<gene>
    <name evidence="16" type="ORF">A3C16_03525</name>
</gene>
<dbReference type="GO" id="GO:0009252">
    <property type="term" value="P:peptidoglycan biosynthetic process"/>
    <property type="evidence" value="ECO:0007669"/>
    <property type="project" value="UniProtKB-KW"/>
</dbReference>
<keyword evidence="8" id="KW-0133">Cell shape</keyword>
<dbReference type="InterPro" id="IPR012338">
    <property type="entry name" value="Beta-lactam/transpept-like"/>
</dbReference>
<dbReference type="InterPro" id="IPR036138">
    <property type="entry name" value="PBP_dimer_sf"/>
</dbReference>
<evidence type="ECO:0000259" key="14">
    <source>
        <dbReference type="Pfam" id="PF00905"/>
    </source>
</evidence>
<dbReference type="GO" id="GO:0008360">
    <property type="term" value="P:regulation of cell shape"/>
    <property type="evidence" value="ECO:0007669"/>
    <property type="project" value="UniProtKB-KW"/>
</dbReference>
<dbReference type="Pfam" id="PF00905">
    <property type="entry name" value="Transpeptidase"/>
    <property type="match status" value="1"/>
</dbReference>
<organism evidence="16 17">
    <name type="scientific">Candidatus Sungbacteria bacterium RIFCSPHIGHO2_02_FULL_51_29</name>
    <dbReference type="NCBI Taxonomy" id="1802273"/>
    <lineage>
        <taxon>Bacteria</taxon>
        <taxon>Candidatus Sungiibacteriota</taxon>
    </lineage>
</organism>
<dbReference type="Gene3D" id="3.90.1310.10">
    <property type="entry name" value="Penicillin-binding protein 2a (Domain 2)"/>
    <property type="match status" value="1"/>
</dbReference>